<evidence type="ECO:0000313" key="4">
    <source>
        <dbReference type="Proteomes" id="UP001426770"/>
    </source>
</evidence>
<keyword evidence="2" id="KW-0812">Transmembrane</keyword>
<evidence type="ECO:0000256" key="2">
    <source>
        <dbReference type="SAM" id="Phobius"/>
    </source>
</evidence>
<organism evidence="3 4">
    <name type="scientific">Demequina sediminis</name>
    <dbReference type="NCBI Taxonomy" id="1930058"/>
    <lineage>
        <taxon>Bacteria</taxon>
        <taxon>Bacillati</taxon>
        <taxon>Actinomycetota</taxon>
        <taxon>Actinomycetes</taxon>
        <taxon>Micrococcales</taxon>
        <taxon>Demequinaceae</taxon>
        <taxon>Demequina</taxon>
    </lineage>
</organism>
<dbReference type="Proteomes" id="UP001426770">
    <property type="component" value="Unassembled WGS sequence"/>
</dbReference>
<reference evidence="3 4" key="1">
    <citation type="submission" date="2024-02" db="EMBL/GenBank/DDBJ databases">
        <title>Lysinimicrobium sediminis NBRC 112286.</title>
        <authorList>
            <person name="Ichikawa N."/>
            <person name="Katano-Makiyama Y."/>
            <person name="Hidaka K."/>
        </authorList>
    </citation>
    <scope>NUCLEOTIDE SEQUENCE [LARGE SCALE GENOMIC DNA]</scope>
    <source>
        <strain evidence="3 4">NBRC 112286</strain>
    </source>
</reference>
<keyword evidence="4" id="KW-1185">Reference proteome</keyword>
<proteinExistence type="predicted"/>
<feature type="region of interest" description="Disordered" evidence="1">
    <location>
        <begin position="41"/>
        <end position="69"/>
    </location>
</feature>
<gene>
    <name evidence="3" type="ORF">Lsed01_01636</name>
</gene>
<evidence type="ECO:0000313" key="3">
    <source>
        <dbReference type="EMBL" id="GAA5519198.1"/>
    </source>
</evidence>
<dbReference type="EMBL" id="BAABRR010000007">
    <property type="protein sequence ID" value="GAA5519198.1"/>
    <property type="molecule type" value="Genomic_DNA"/>
</dbReference>
<keyword evidence="2" id="KW-1133">Transmembrane helix</keyword>
<accession>A0ABP9WJ14</accession>
<protein>
    <submittedName>
        <fullName evidence="3">Uncharacterized protein</fullName>
    </submittedName>
</protein>
<feature type="transmembrane region" description="Helical" evidence="2">
    <location>
        <begin position="12"/>
        <end position="35"/>
    </location>
</feature>
<evidence type="ECO:0000256" key="1">
    <source>
        <dbReference type="SAM" id="MobiDB-lite"/>
    </source>
</evidence>
<name>A0ABP9WJ14_9MICO</name>
<comment type="caution">
    <text evidence="3">The sequence shown here is derived from an EMBL/GenBank/DDBJ whole genome shotgun (WGS) entry which is preliminary data.</text>
</comment>
<sequence>MLPWCGPMDLAGWLIIAATWSAIVGLAVWAVLLLFPVRRSSRPRREPNGPRATEAPSTAVSWPAPPPEA</sequence>
<keyword evidence="2" id="KW-0472">Membrane</keyword>